<name>A0ACB9QKZ5_9MYRT</name>
<reference evidence="2" key="1">
    <citation type="journal article" date="2023" name="Front. Plant Sci.">
        <title>Chromosomal-level genome assembly of Melastoma candidum provides insights into trichome evolution.</title>
        <authorList>
            <person name="Zhong Y."/>
            <person name="Wu W."/>
            <person name="Sun C."/>
            <person name="Zou P."/>
            <person name="Liu Y."/>
            <person name="Dai S."/>
            <person name="Zhou R."/>
        </authorList>
    </citation>
    <scope>NUCLEOTIDE SEQUENCE [LARGE SCALE GENOMIC DNA]</scope>
</reference>
<sequence>MVLLRRLVGGSLDASLGELRRCHLSLRRITAQSFRGDAEVGRYDVVRTLCGGLRRGWNWDSLSRKFDGLGLDNDLVEKVLLELKEPDDARCALSFFHWSAKEKRFEHGIRSYCVMINILVRGRMIRDAKALLESVLKKTGENSSSFLVVDSLLESYGVTDVDPLVFNLLVQAYAKLRMFDVGLEVCSYLGKRGFSLSLATFNALLHVVQRSDRCEFVWKIYEHMIKERVYPSEATVEILISALGKEGKLQVFVDMLDRIQGKRCSPSVIVNTCLIFRIIEEGNGEEVLTLLRRLLQKNLVPDTVAYSLITFSKLKTGDIESATILNAEMISRGFDPNAFLYTKFIRAHCQGGGFEEANRLMLEMQKLGLRPYDGTYESIIEASAEAGRIEDCLLNFHGMLDAGLVPACPIFNVMAGKLCELGKVTEANELLTLLIDKGFSPDETTYSLLISGFGQVAEAEEGIKLYNEARFRKLPCGSSSIIRAALIESLRRCGKFMEAEKYHGIMEDYLEILRDDWFSRSPVAYLHKCLGRTSSSSVSTSKASPPATQSTRMTSVFQGSTSSRISSKEAAPPVIPLLGSPGLRFLGVNSKSIDCKMLGGGFVSSRSSDRIGGRMFSLRRSLVHKRRPLAITNSSPSNSGSTSEESSDKEKTPFGYTRKDVLLIGLGVTVLGVGLKSGLEFAGVDPLQAGNVVQLVLVLGLTVGWISTYIFRVSNKEMTYAQQLRDYEYKVMEKRIESLTEAELQALLEQVEEEKKTLGQ</sequence>
<comment type="caution">
    <text evidence="1">The sequence shown here is derived from an EMBL/GenBank/DDBJ whole genome shotgun (WGS) entry which is preliminary data.</text>
</comment>
<evidence type="ECO:0000313" key="1">
    <source>
        <dbReference type="EMBL" id="KAI4365809.1"/>
    </source>
</evidence>
<keyword evidence="2" id="KW-1185">Reference proteome</keyword>
<evidence type="ECO:0000313" key="2">
    <source>
        <dbReference type="Proteomes" id="UP001057402"/>
    </source>
</evidence>
<protein>
    <submittedName>
        <fullName evidence="1">Uncharacterized protein</fullName>
    </submittedName>
</protein>
<dbReference type="Proteomes" id="UP001057402">
    <property type="component" value="Chromosome 6"/>
</dbReference>
<proteinExistence type="predicted"/>
<organism evidence="1 2">
    <name type="scientific">Melastoma candidum</name>
    <dbReference type="NCBI Taxonomy" id="119954"/>
    <lineage>
        <taxon>Eukaryota</taxon>
        <taxon>Viridiplantae</taxon>
        <taxon>Streptophyta</taxon>
        <taxon>Embryophyta</taxon>
        <taxon>Tracheophyta</taxon>
        <taxon>Spermatophyta</taxon>
        <taxon>Magnoliopsida</taxon>
        <taxon>eudicotyledons</taxon>
        <taxon>Gunneridae</taxon>
        <taxon>Pentapetalae</taxon>
        <taxon>rosids</taxon>
        <taxon>malvids</taxon>
        <taxon>Myrtales</taxon>
        <taxon>Melastomataceae</taxon>
        <taxon>Melastomatoideae</taxon>
        <taxon>Melastomateae</taxon>
        <taxon>Melastoma</taxon>
    </lineage>
</organism>
<accession>A0ACB9QKZ5</accession>
<gene>
    <name evidence="1" type="ORF">MLD38_021764</name>
</gene>
<dbReference type="EMBL" id="CM042885">
    <property type="protein sequence ID" value="KAI4365809.1"/>
    <property type="molecule type" value="Genomic_DNA"/>
</dbReference>